<protein>
    <recommendedName>
        <fullName evidence="10">Flagellar protein FliL</fullName>
    </recommendedName>
</protein>
<dbReference type="GO" id="GO:0005886">
    <property type="term" value="C:plasma membrane"/>
    <property type="evidence" value="ECO:0007669"/>
    <property type="project" value="UniProtKB-SubCell"/>
</dbReference>
<comment type="function">
    <text evidence="1 10">Controls the rotational direction of flagella during chemotaxis.</text>
</comment>
<keyword evidence="8" id="KW-1133">Transmembrane helix</keyword>
<evidence type="ECO:0000313" key="12">
    <source>
        <dbReference type="Proteomes" id="UP000199478"/>
    </source>
</evidence>
<evidence type="ECO:0000313" key="11">
    <source>
        <dbReference type="EMBL" id="SFR51829.1"/>
    </source>
</evidence>
<keyword evidence="11" id="KW-0966">Cell projection</keyword>
<dbReference type="Pfam" id="PF03748">
    <property type="entry name" value="FliL"/>
    <property type="match status" value="1"/>
</dbReference>
<dbReference type="GO" id="GO:0009425">
    <property type="term" value="C:bacterial-type flagellum basal body"/>
    <property type="evidence" value="ECO:0007669"/>
    <property type="project" value="InterPro"/>
</dbReference>
<evidence type="ECO:0000256" key="2">
    <source>
        <dbReference type="ARBA" id="ARBA00004162"/>
    </source>
</evidence>
<evidence type="ECO:0000256" key="8">
    <source>
        <dbReference type="ARBA" id="ARBA00022989"/>
    </source>
</evidence>
<keyword evidence="7 10" id="KW-0283">Flagellar rotation</keyword>
<evidence type="ECO:0000256" key="7">
    <source>
        <dbReference type="ARBA" id="ARBA00022779"/>
    </source>
</evidence>
<dbReference type="GO" id="GO:0006935">
    <property type="term" value="P:chemotaxis"/>
    <property type="evidence" value="ECO:0007669"/>
    <property type="project" value="UniProtKB-KW"/>
</dbReference>
<keyword evidence="11" id="KW-0969">Cilium</keyword>
<organism evidence="11 12">
    <name type="scientific">Yoonia tamlensis</name>
    <dbReference type="NCBI Taxonomy" id="390270"/>
    <lineage>
        <taxon>Bacteria</taxon>
        <taxon>Pseudomonadati</taxon>
        <taxon>Pseudomonadota</taxon>
        <taxon>Alphaproteobacteria</taxon>
        <taxon>Rhodobacterales</taxon>
        <taxon>Paracoccaceae</taxon>
        <taxon>Yoonia</taxon>
    </lineage>
</organism>
<reference evidence="12" key="1">
    <citation type="submission" date="2016-10" db="EMBL/GenBank/DDBJ databases">
        <authorList>
            <person name="Varghese N."/>
            <person name="Submissions S."/>
        </authorList>
    </citation>
    <scope>NUCLEOTIDE SEQUENCE [LARGE SCALE GENOMIC DNA]</scope>
    <source>
        <strain evidence="12">DSM 26879</strain>
    </source>
</reference>
<comment type="subcellular location">
    <subcellularLocation>
        <location evidence="10">Cell inner membrane</location>
    </subcellularLocation>
    <subcellularLocation>
        <location evidence="2">Cell membrane</location>
        <topology evidence="2">Single-pass membrane protein</topology>
    </subcellularLocation>
</comment>
<keyword evidence="5 10" id="KW-0145">Chemotaxis</keyword>
<keyword evidence="6" id="KW-0812">Transmembrane</keyword>
<keyword evidence="12" id="KW-1185">Reference proteome</keyword>
<keyword evidence="4" id="KW-1003">Cell membrane</keyword>
<evidence type="ECO:0000256" key="10">
    <source>
        <dbReference type="RuleBase" id="RU364125"/>
    </source>
</evidence>
<dbReference type="InterPro" id="IPR005503">
    <property type="entry name" value="FliL"/>
</dbReference>
<dbReference type="RefSeq" id="WP_090200736.1">
    <property type="nucleotide sequence ID" value="NZ_FOYP01000002.1"/>
</dbReference>
<dbReference type="EMBL" id="FOYP01000002">
    <property type="protein sequence ID" value="SFR51829.1"/>
    <property type="molecule type" value="Genomic_DNA"/>
</dbReference>
<keyword evidence="10" id="KW-0997">Cell inner membrane</keyword>
<dbReference type="Proteomes" id="UP000199478">
    <property type="component" value="Unassembled WGS sequence"/>
</dbReference>
<evidence type="ECO:0000256" key="3">
    <source>
        <dbReference type="ARBA" id="ARBA00008281"/>
    </source>
</evidence>
<evidence type="ECO:0000256" key="6">
    <source>
        <dbReference type="ARBA" id="ARBA00022692"/>
    </source>
</evidence>
<name>A0A1I6HBH6_9RHOB</name>
<accession>A0A1I6HBH6</accession>
<comment type="similarity">
    <text evidence="3 10">Belongs to the FliL family.</text>
</comment>
<keyword evidence="9 10" id="KW-0472">Membrane</keyword>
<evidence type="ECO:0000256" key="4">
    <source>
        <dbReference type="ARBA" id="ARBA00022475"/>
    </source>
</evidence>
<keyword evidence="11" id="KW-0282">Flagellum</keyword>
<evidence type="ECO:0000256" key="5">
    <source>
        <dbReference type="ARBA" id="ARBA00022500"/>
    </source>
</evidence>
<evidence type="ECO:0000256" key="9">
    <source>
        <dbReference type="ARBA" id="ARBA00023136"/>
    </source>
</evidence>
<dbReference type="GO" id="GO:0071973">
    <property type="term" value="P:bacterial-type flagellum-dependent cell motility"/>
    <property type="evidence" value="ECO:0007669"/>
    <property type="project" value="InterPro"/>
</dbReference>
<dbReference type="AlphaFoldDB" id="A0A1I6HBH6"/>
<evidence type="ECO:0000256" key="1">
    <source>
        <dbReference type="ARBA" id="ARBA00002254"/>
    </source>
</evidence>
<dbReference type="STRING" id="390270.SAMN04488005_2477"/>
<dbReference type="OrthoDB" id="7864548at2"/>
<gene>
    <name evidence="11" type="ORF">SAMN04488005_2477</name>
</gene>
<sequence length="172" mass="18099">MKKLLLPLLLLVLGIGGGVGAGLLLAPPPAPELVAEQLADGNPCGDIASETHETADHASVVDIGDAREYAKLNNQFVIPVVDDGLVTALVVMAISLEVTPESTTAVLASEPKLRDAFLQVMFNHANIGGFSGNFTTGTNMRALRTELLRNAQRISGESVTDVLITDIVRQDS</sequence>
<proteinExistence type="inferred from homology"/>